<protein>
    <submittedName>
        <fullName evidence="1">Toprim domain-containing protein</fullName>
    </submittedName>
</protein>
<name>A0A9E7ZZJ9_9HYPH</name>
<sequence length="363" mass="39550">MSGDPTSIFIAAMASVGIRTADKITGDGKLHRIYMEGDRKGTKNGFYTLHLDPPESGAFGSWKHGVNETWTVDKPERMSPQDRAKLQERMAATRREREAEIAESHAACREAAALIMAATEPAKQDHPYLVRKNLNVTPGLKQLARDVKYTVNDPEKPNRTARKGSLVIPIYGPDRTLHSVQTIDGTGRKHFLFGTNKKGHYWSLGKLTPRIVIGEGYSTCATVHGATGCCTVIAFDSGNLKAVALAIRAKYPEAEIVMAADNDRFTTKPVPNPGMTKACEAAAEVGGLVAWPEFDDGELLDGDEVPTDFNDLAAIRRNRESVAAAFAVAVAPHDIENHVDPRRDVVERPDATSSKIVCFGMQV</sequence>
<gene>
    <name evidence="1" type="ORF">NWE54_08605</name>
</gene>
<accession>A0A9E7ZZJ9</accession>
<dbReference type="CDD" id="cd01029">
    <property type="entry name" value="TOPRIM_primases"/>
    <property type="match status" value="1"/>
</dbReference>
<dbReference type="EMBL" id="CP102774">
    <property type="protein sequence ID" value="UZF88831.1"/>
    <property type="molecule type" value="Genomic_DNA"/>
</dbReference>
<proteinExistence type="predicted"/>
<dbReference type="AlphaFoldDB" id="A0A9E7ZZJ9"/>
<reference evidence="1" key="1">
    <citation type="submission" date="2022-08" db="EMBL/GenBank/DDBJ databases">
        <title>Complete Genome Sequences of 2 Bosea sp. soil isolates.</title>
        <authorList>
            <person name="Alvarez Arevalo M."/>
            <person name="Sterndorff E.B."/>
            <person name="Faurdal D."/>
            <person name="Joergensen T.S."/>
            <person name="Weber T."/>
        </authorList>
    </citation>
    <scope>NUCLEOTIDE SEQUENCE</scope>
    <source>
        <strain evidence="1">NBC_00436</strain>
    </source>
</reference>
<organism evidence="1">
    <name type="scientific">Bosea sp. NBC_00436</name>
    <dbReference type="NCBI Taxonomy" id="2969620"/>
    <lineage>
        <taxon>Bacteria</taxon>
        <taxon>Pseudomonadati</taxon>
        <taxon>Pseudomonadota</taxon>
        <taxon>Alphaproteobacteria</taxon>
        <taxon>Hyphomicrobiales</taxon>
        <taxon>Boseaceae</taxon>
        <taxon>Bosea</taxon>
    </lineage>
</organism>
<dbReference type="InterPro" id="IPR034154">
    <property type="entry name" value="TOPRIM_DnaG/twinkle"/>
</dbReference>
<evidence type="ECO:0000313" key="1">
    <source>
        <dbReference type="EMBL" id="UZF88831.1"/>
    </source>
</evidence>